<accession>A0A0L0GB59</accession>
<dbReference type="InterPro" id="IPR050747">
    <property type="entry name" value="Mitochondrial_chaperone_BCS1"/>
</dbReference>
<sequence>MGGVTRMMEGKESNYTRTTSDYIITAQGQFARQHVDEYVQHAYQWYMDYVSAQKDLASYMYVMRSTTKGNAMGEDAWDDVNGYSHLTSSTKLKKDGAQGALSQDLLNFKNQNKGSSFGVAGDDDLNLAGLLNVLDGIVDCPGRIVVMTTNHPEKLVPALIRPGRVSLTVYLGFIQPTEAIAMLAHFFQCEQLPYMQDSVTRSLKTVIRTFTSAEMEQLCCEYDTIDEVLGALATVASKPKETLSAHHYTPAKVRTPVSESSLEDADSIQSISSDSSDSGSEWDSELMTTM</sequence>
<feature type="compositionally biased region" description="Low complexity" evidence="1">
    <location>
        <begin position="267"/>
        <end position="281"/>
    </location>
</feature>
<evidence type="ECO:0008006" key="4">
    <source>
        <dbReference type="Google" id="ProtNLM"/>
    </source>
</evidence>
<evidence type="ECO:0000313" key="2">
    <source>
        <dbReference type="EMBL" id="KNC85498.1"/>
    </source>
</evidence>
<proteinExistence type="predicted"/>
<feature type="region of interest" description="Disordered" evidence="1">
    <location>
        <begin position="247"/>
        <end position="290"/>
    </location>
</feature>
<dbReference type="OrthoDB" id="10251412at2759"/>
<protein>
    <recommendedName>
        <fullName evidence="4">ATPase AAA-type core domain-containing protein</fullName>
    </recommendedName>
</protein>
<evidence type="ECO:0000256" key="1">
    <source>
        <dbReference type="SAM" id="MobiDB-lite"/>
    </source>
</evidence>
<evidence type="ECO:0000313" key="3">
    <source>
        <dbReference type="Proteomes" id="UP000054560"/>
    </source>
</evidence>
<reference evidence="2 3" key="1">
    <citation type="submission" date="2011-02" db="EMBL/GenBank/DDBJ databases">
        <title>The Genome Sequence of Sphaeroforma arctica JP610.</title>
        <authorList>
            <consortium name="The Broad Institute Genome Sequencing Platform"/>
            <person name="Russ C."/>
            <person name="Cuomo C."/>
            <person name="Young S.K."/>
            <person name="Zeng Q."/>
            <person name="Gargeya S."/>
            <person name="Alvarado L."/>
            <person name="Berlin A."/>
            <person name="Chapman S.B."/>
            <person name="Chen Z."/>
            <person name="Freedman E."/>
            <person name="Gellesch M."/>
            <person name="Goldberg J."/>
            <person name="Griggs A."/>
            <person name="Gujja S."/>
            <person name="Heilman E."/>
            <person name="Heiman D."/>
            <person name="Howarth C."/>
            <person name="Mehta T."/>
            <person name="Neiman D."/>
            <person name="Pearson M."/>
            <person name="Roberts A."/>
            <person name="Saif S."/>
            <person name="Shea T."/>
            <person name="Shenoy N."/>
            <person name="Sisk P."/>
            <person name="Stolte C."/>
            <person name="Sykes S."/>
            <person name="White J."/>
            <person name="Yandava C."/>
            <person name="Burger G."/>
            <person name="Gray M.W."/>
            <person name="Holland P.W.H."/>
            <person name="King N."/>
            <person name="Lang F.B.F."/>
            <person name="Roger A.J."/>
            <person name="Ruiz-Trillo I."/>
            <person name="Haas B."/>
            <person name="Nusbaum C."/>
            <person name="Birren B."/>
        </authorList>
    </citation>
    <scope>NUCLEOTIDE SEQUENCE [LARGE SCALE GENOMIC DNA]</scope>
    <source>
        <strain evidence="2 3">JP610</strain>
    </source>
</reference>
<name>A0A0L0GB59_9EUKA</name>
<dbReference type="EMBL" id="KQ241699">
    <property type="protein sequence ID" value="KNC85498.1"/>
    <property type="molecule type" value="Genomic_DNA"/>
</dbReference>
<dbReference type="SUPFAM" id="SSF52540">
    <property type="entry name" value="P-loop containing nucleoside triphosphate hydrolases"/>
    <property type="match status" value="1"/>
</dbReference>
<gene>
    <name evidence="2" type="ORF">SARC_02335</name>
</gene>
<dbReference type="eggNOG" id="KOG0743">
    <property type="taxonomic scope" value="Eukaryota"/>
</dbReference>
<dbReference type="Proteomes" id="UP000054560">
    <property type="component" value="Unassembled WGS sequence"/>
</dbReference>
<dbReference type="InterPro" id="IPR027417">
    <property type="entry name" value="P-loop_NTPase"/>
</dbReference>
<dbReference type="RefSeq" id="XP_014159400.1">
    <property type="nucleotide sequence ID" value="XM_014303925.1"/>
</dbReference>
<dbReference type="PANTHER" id="PTHR23070">
    <property type="entry name" value="BCS1 AAA-TYPE ATPASE"/>
    <property type="match status" value="1"/>
</dbReference>
<organism evidence="2 3">
    <name type="scientific">Sphaeroforma arctica JP610</name>
    <dbReference type="NCBI Taxonomy" id="667725"/>
    <lineage>
        <taxon>Eukaryota</taxon>
        <taxon>Ichthyosporea</taxon>
        <taxon>Ichthyophonida</taxon>
        <taxon>Sphaeroforma</taxon>
    </lineage>
</organism>
<dbReference type="AlphaFoldDB" id="A0A0L0GB59"/>
<dbReference type="STRING" id="667725.A0A0L0GB59"/>
<dbReference type="Gene3D" id="3.40.50.300">
    <property type="entry name" value="P-loop containing nucleotide triphosphate hydrolases"/>
    <property type="match status" value="1"/>
</dbReference>
<keyword evidence="3" id="KW-1185">Reference proteome</keyword>
<dbReference type="GeneID" id="25902839"/>